<evidence type="ECO:0000256" key="2">
    <source>
        <dbReference type="ARBA" id="ARBA00022638"/>
    </source>
</evidence>
<dbReference type="PANTHER" id="PTHR37406:SF1">
    <property type="entry name" value="T4-TYPE LYSOZYME 1-RELATED"/>
    <property type="match status" value="1"/>
</dbReference>
<dbReference type="OrthoDB" id="5327667at2"/>
<proteinExistence type="inferred from homology"/>
<protein>
    <recommendedName>
        <fullName evidence="3">Lysozyme</fullName>
        <ecNumber evidence="3">3.2.1.17</ecNumber>
    </recommendedName>
</protein>
<dbReference type="GO" id="GO:0031640">
    <property type="term" value="P:killing of cells of another organism"/>
    <property type="evidence" value="ECO:0007669"/>
    <property type="project" value="UniProtKB-KW"/>
</dbReference>
<dbReference type="InterPro" id="IPR023346">
    <property type="entry name" value="Lysozyme-like_dom_sf"/>
</dbReference>
<dbReference type="RefSeq" id="WP_111370617.1">
    <property type="nucleotide sequence ID" value="NZ_CP029480.1"/>
</dbReference>
<dbReference type="AlphaFoldDB" id="A0A2Z4G8T1"/>
<accession>A0A2Z4G8T1</accession>
<dbReference type="InterPro" id="IPR023347">
    <property type="entry name" value="Lysozyme_dom_sf"/>
</dbReference>
<evidence type="ECO:0000256" key="1">
    <source>
        <dbReference type="ARBA" id="ARBA00022529"/>
    </source>
</evidence>
<dbReference type="Proteomes" id="UP000249873">
    <property type="component" value="Chromosome"/>
</dbReference>
<reference evidence="4 5" key="1">
    <citation type="submission" date="2018-05" db="EMBL/GenBank/DDBJ databases">
        <title>Complete genome sequence of Arcticibacterium luteifluviistationis SM1504T, a cytophagaceae bacterium isolated from Arctic surface seawater.</title>
        <authorList>
            <person name="Li Y."/>
            <person name="Qin Q.-L."/>
        </authorList>
    </citation>
    <scope>NUCLEOTIDE SEQUENCE [LARGE SCALE GENOMIC DNA]</scope>
    <source>
        <strain evidence="4 5">SM1504</strain>
    </source>
</reference>
<keyword evidence="3" id="KW-0326">Glycosidase</keyword>
<dbReference type="InterPro" id="IPR052619">
    <property type="entry name" value="Phage_lysozyme-like"/>
</dbReference>
<evidence type="ECO:0000313" key="4">
    <source>
        <dbReference type="EMBL" id="AWV97515.1"/>
    </source>
</evidence>
<dbReference type="SUPFAM" id="SSF53955">
    <property type="entry name" value="Lysozyme-like"/>
    <property type="match status" value="1"/>
</dbReference>
<dbReference type="KEGG" id="als:DJ013_04770"/>
<organism evidence="4 5">
    <name type="scientific">Arcticibacterium luteifluviistationis</name>
    <dbReference type="NCBI Taxonomy" id="1784714"/>
    <lineage>
        <taxon>Bacteria</taxon>
        <taxon>Pseudomonadati</taxon>
        <taxon>Bacteroidota</taxon>
        <taxon>Cytophagia</taxon>
        <taxon>Cytophagales</taxon>
        <taxon>Leadbetterellaceae</taxon>
        <taxon>Arcticibacterium</taxon>
    </lineage>
</organism>
<dbReference type="GO" id="GO:0003796">
    <property type="term" value="F:lysozyme activity"/>
    <property type="evidence" value="ECO:0007669"/>
    <property type="project" value="UniProtKB-EC"/>
</dbReference>
<evidence type="ECO:0000313" key="5">
    <source>
        <dbReference type="Proteomes" id="UP000249873"/>
    </source>
</evidence>
<dbReference type="GO" id="GO:0009253">
    <property type="term" value="P:peptidoglycan catabolic process"/>
    <property type="evidence" value="ECO:0007669"/>
    <property type="project" value="InterPro"/>
</dbReference>
<keyword evidence="1 3" id="KW-0929">Antimicrobial</keyword>
<dbReference type="EMBL" id="CP029480">
    <property type="protein sequence ID" value="AWV97515.1"/>
    <property type="molecule type" value="Genomic_DNA"/>
</dbReference>
<dbReference type="InterPro" id="IPR002196">
    <property type="entry name" value="Glyco_hydro_24"/>
</dbReference>
<dbReference type="GO" id="GO:0042742">
    <property type="term" value="P:defense response to bacterium"/>
    <property type="evidence" value="ECO:0007669"/>
    <property type="project" value="UniProtKB-KW"/>
</dbReference>
<sequence>MLNREELRNYIVSNEGLRQRAYNDSLGIPTIGVGFNLNRHDANWRLSELGLNYEHVYYGRQELTIDQINHLLDSDLDNSISSVQKLFPNFNQFSSKRQIVLVDLVFNLGINRLSTFVKMIAAINEGNWQTAAKELENSNYYTQVGRRGIRNSLLLVQDDLTNAPESQPQKKRHWLWRLFFN</sequence>
<comment type="similarity">
    <text evidence="3">Belongs to the glycosyl hydrolase 24 family.</text>
</comment>
<evidence type="ECO:0000256" key="3">
    <source>
        <dbReference type="RuleBase" id="RU003788"/>
    </source>
</evidence>
<comment type="catalytic activity">
    <reaction evidence="3">
        <text>Hydrolysis of (1-&gt;4)-beta-linkages between N-acetylmuramic acid and N-acetyl-D-glucosamine residues in a peptidoglycan and between N-acetyl-D-glucosamine residues in chitodextrins.</text>
        <dbReference type="EC" id="3.2.1.17"/>
    </reaction>
</comment>
<dbReference type="Pfam" id="PF00959">
    <property type="entry name" value="Phage_lysozyme"/>
    <property type="match status" value="1"/>
</dbReference>
<dbReference type="Gene3D" id="1.10.530.40">
    <property type="match status" value="1"/>
</dbReference>
<dbReference type="GO" id="GO:0016998">
    <property type="term" value="P:cell wall macromolecule catabolic process"/>
    <property type="evidence" value="ECO:0007669"/>
    <property type="project" value="InterPro"/>
</dbReference>
<keyword evidence="3" id="KW-0378">Hydrolase</keyword>
<keyword evidence="2 3" id="KW-0081">Bacteriolytic enzyme</keyword>
<keyword evidence="5" id="KW-1185">Reference proteome</keyword>
<name>A0A2Z4G8T1_9BACT</name>
<gene>
    <name evidence="4" type="ORF">DJ013_04770</name>
</gene>
<dbReference type="EC" id="3.2.1.17" evidence="3"/>
<dbReference type="PANTHER" id="PTHR37406">
    <property type="entry name" value="T4-TYPE LYSOZYME 1-RELATED"/>
    <property type="match status" value="1"/>
</dbReference>